<evidence type="ECO:0000313" key="1">
    <source>
        <dbReference type="EMBL" id="GFH33468.1"/>
    </source>
</evidence>
<sequence length="92" mass="10003">RLVPPKASNAKSDGMAGQRAGVSWWVTNWCSACKAASRFSIPATSAAAISLSCIRRSCSSFSLSASTFFTTSIQSFKRPNSCTRQWRSEMET</sequence>
<organism evidence="1 2">
    <name type="scientific">Haematococcus lacustris</name>
    <name type="common">Green alga</name>
    <name type="synonym">Haematococcus pluvialis</name>
    <dbReference type="NCBI Taxonomy" id="44745"/>
    <lineage>
        <taxon>Eukaryota</taxon>
        <taxon>Viridiplantae</taxon>
        <taxon>Chlorophyta</taxon>
        <taxon>core chlorophytes</taxon>
        <taxon>Chlorophyceae</taxon>
        <taxon>CS clade</taxon>
        <taxon>Chlamydomonadales</taxon>
        <taxon>Haematococcaceae</taxon>
        <taxon>Haematococcus</taxon>
    </lineage>
</organism>
<comment type="caution">
    <text evidence="1">The sequence shown here is derived from an EMBL/GenBank/DDBJ whole genome shotgun (WGS) entry which is preliminary data.</text>
</comment>
<accession>A0A6A0ALI7</accession>
<dbReference type="AlphaFoldDB" id="A0A6A0ALI7"/>
<dbReference type="EMBL" id="BLLF01008651">
    <property type="protein sequence ID" value="GFH33468.1"/>
    <property type="molecule type" value="Genomic_DNA"/>
</dbReference>
<feature type="non-terminal residue" evidence="1">
    <location>
        <position position="1"/>
    </location>
</feature>
<gene>
    <name evidence="1" type="ORF">HaLaN_32847</name>
</gene>
<keyword evidence="2" id="KW-1185">Reference proteome</keyword>
<proteinExistence type="predicted"/>
<reference evidence="1 2" key="1">
    <citation type="submission" date="2020-02" db="EMBL/GenBank/DDBJ databases">
        <title>Draft genome sequence of Haematococcus lacustris strain NIES-144.</title>
        <authorList>
            <person name="Morimoto D."/>
            <person name="Nakagawa S."/>
            <person name="Yoshida T."/>
            <person name="Sawayama S."/>
        </authorList>
    </citation>
    <scope>NUCLEOTIDE SEQUENCE [LARGE SCALE GENOMIC DNA]</scope>
    <source>
        <strain evidence="1 2">NIES-144</strain>
    </source>
</reference>
<dbReference type="Proteomes" id="UP000485058">
    <property type="component" value="Unassembled WGS sequence"/>
</dbReference>
<evidence type="ECO:0000313" key="2">
    <source>
        <dbReference type="Proteomes" id="UP000485058"/>
    </source>
</evidence>
<protein>
    <submittedName>
        <fullName evidence="1">Uncharacterized protein</fullName>
    </submittedName>
</protein>
<name>A0A6A0ALI7_HAELA</name>